<evidence type="ECO:0000313" key="3">
    <source>
        <dbReference type="Proteomes" id="UP000254425"/>
    </source>
</evidence>
<sequence length="460" mass="50038">MTDSSTAISGYPSRASVRAGERFFLHVATDAPRFRAEFYRFGDPVRLMERVEWPGKSAEPGRFDEDWRWPGFEFLVPSDWPSGVYIVVLATEPESQAPPALDARSARVLFVVTPSRGSRRADVLYKVPLFTYHAYNTSGGGSLYGTLRPVDDPAAVRGAGVSLLRPGGGVGGPVKGLPDAYDPSSPRQTFAHWDMKFLAWLEREGFTCDFCTDLDLHEGAVLEDGYRLLLSAGHDEYWSAEVRAHVEGFRDSGGNIANFGANTCWWRVVVSADGSGLLCEKFPPDAPRGANPDGLRGAPDHWWETEPENALTGVSYRNGGGHWEGPRAGLGFRVQHADNWVFAGTGLRDGDILGEESALVGYECDGAAFTRGPDGRVRPSGADGTPGTFRILGIAELPEEPDHGWHFAAREPTTAPRAATLGLYAAGGTVFTAATTDWARLLETDPHVRTITRNVLTRLT</sequence>
<proteinExistence type="predicted"/>
<dbReference type="Pfam" id="PF20254">
    <property type="entry name" value="DMFA2_C"/>
    <property type="match status" value="1"/>
</dbReference>
<dbReference type="KEGG" id="sarm:DVA86_26190"/>
<name>A0A345XVE3_9ACTN</name>
<accession>A0A345XVE3</accession>
<evidence type="ECO:0000313" key="2">
    <source>
        <dbReference type="EMBL" id="AXK35609.1"/>
    </source>
</evidence>
<gene>
    <name evidence="2" type="ORF">DVA86_26190</name>
</gene>
<dbReference type="InterPro" id="IPR046540">
    <property type="entry name" value="DMFA2_C"/>
</dbReference>
<evidence type="ECO:0000259" key="1">
    <source>
        <dbReference type="Pfam" id="PF20254"/>
    </source>
</evidence>
<reference evidence="2 3" key="1">
    <citation type="submission" date="2018-07" db="EMBL/GenBank/DDBJ databases">
        <title>Draft genome of the type strain Streptomyces armeniacus ATCC 15676.</title>
        <authorList>
            <person name="Labana P."/>
            <person name="Gosse J.T."/>
            <person name="Boddy C.N."/>
        </authorList>
    </citation>
    <scope>NUCLEOTIDE SEQUENCE [LARGE SCALE GENOMIC DNA]</scope>
    <source>
        <strain evidence="2 3">ATCC 15676</strain>
    </source>
</reference>
<feature type="domain" description="N,N-dimethylformamidase beta subunit-like C-terminal" evidence="1">
    <location>
        <begin position="62"/>
        <end position="443"/>
    </location>
</feature>
<dbReference type="RefSeq" id="WP_208881879.1">
    <property type="nucleotide sequence ID" value="NZ_CP031320.1"/>
</dbReference>
<dbReference type="Proteomes" id="UP000254425">
    <property type="component" value="Chromosome"/>
</dbReference>
<organism evidence="2 3">
    <name type="scientific">Streptomyces armeniacus</name>
    <dbReference type="NCBI Taxonomy" id="83291"/>
    <lineage>
        <taxon>Bacteria</taxon>
        <taxon>Bacillati</taxon>
        <taxon>Actinomycetota</taxon>
        <taxon>Actinomycetes</taxon>
        <taxon>Kitasatosporales</taxon>
        <taxon>Streptomycetaceae</taxon>
        <taxon>Streptomyces</taxon>
    </lineage>
</organism>
<dbReference type="EMBL" id="CP031320">
    <property type="protein sequence ID" value="AXK35609.1"/>
    <property type="molecule type" value="Genomic_DNA"/>
</dbReference>
<dbReference type="AlphaFoldDB" id="A0A345XVE3"/>
<protein>
    <recommendedName>
        <fullName evidence="1">N,N-dimethylformamidase beta subunit-like C-terminal domain-containing protein</fullName>
    </recommendedName>
</protein>
<keyword evidence="3" id="KW-1185">Reference proteome</keyword>